<dbReference type="InterPro" id="IPR007526">
    <property type="entry name" value="SWIRM"/>
</dbReference>
<gene>
    <name evidence="3" type="ORF">EPUL_001460</name>
</gene>
<proteinExistence type="predicted"/>
<feature type="region of interest" description="Disordered" evidence="1">
    <location>
        <begin position="131"/>
        <end position="180"/>
    </location>
</feature>
<dbReference type="GO" id="GO:0070210">
    <property type="term" value="C:Rpd3L-Expanded complex"/>
    <property type="evidence" value="ECO:0007669"/>
    <property type="project" value="TreeGrafter"/>
</dbReference>
<comment type="caution">
    <text evidence="3">The sequence shown here is derived from an EMBL/GenBank/DDBJ whole genome shotgun (WGS) entry which is preliminary data.</text>
</comment>
<dbReference type="OrthoDB" id="5598695at2759"/>
<dbReference type="STRING" id="225359.A0A2S4PZ16"/>
<evidence type="ECO:0000313" key="4">
    <source>
        <dbReference type="Proteomes" id="UP000237438"/>
    </source>
</evidence>
<dbReference type="GO" id="GO:0003713">
    <property type="term" value="F:transcription coactivator activity"/>
    <property type="evidence" value="ECO:0007669"/>
    <property type="project" value="TreeGrafter"/>
</dbReference>
<dbReference type="GO" id="GO:0006357">
    <property type="term" value="P:regulation of transcription by RNA polymerase II"/>
    <property type="evidence" value="ECO:0007669"/>
    <property type="project" value="TreeGrafter"/>
</dbReference>
<dbReference type="PROSITE" id="PS50934">
    <property type="entry name" value="SWIRM"/>
    <property type="match status" value="1"/>
</dbReference>
<organism evidence="3 4">
    <name type="scientific">Erysiphe pulchra</name>
    <dbReference type="NCBI Taxonomy" id="225359"/>
    <lineage>
        <taxon>Eukaryota</taxon>
        <taxon>Fungi</taxon>
        <taxon>Dikarya</taxon>
        <taxon>Ascomycota</taxon>
        <taxon>Pezizomycotina</taxon>
        <taxon>Leotiomycetes</taxon>
        <taxon>Erysiphales</taxon>
        <taxon>Erysiphaceae</taxon>
        <taxon>Erysiphe</taxon>
    </lineage>
</organism>
<dbReference type="FunFam" id="1.10.10.10:FF:000087">
    <property type="entry name" value="Transcriptional adapter 2"/>
    <property type="match status" value="1"/>
</dbReference>
<feature type="compositionally biased region" description="Basic residues" evidence="1">
    <location>
        <begin position="137"/>
        <end position="147"/>
    </location>
</feature>
<dbReference type="PANTHER" id="PTHR12374">
    <property type="entry name" value="TRANSCRIPTIONAL ADAPTOR 2 ADA2 -RELATED"/>
    <property type="match status" value="1"/>
</dbReference>
<dbReference type="Pfam" id="PF04433">
    <property type="entry name" value="SWIRM"/>
    <property type="match status" value="1"/>
</dbReference>
<name>A0A2S4PZ16_9PEZI</name>
<feature type="domain" description="SWIRM" evidence="2">
    <location>
        <begin position="211"/>
        <end position="308"/>
    </location>
</feature>
<dbReference type="AlphaFoldDB" id="A0A2S4PZ16"/>
<keyword evidence="4" id="KW-1185">Reference proteome</keyword>
<dbReference type="GO" id="GO:0006338">
    <property type="term" value="P:chromatin remodeling"/>
    <property type="evidence" value="ECO:0007669"/>
    <property type="project" value="TreeGrafter"/>
</dbReference>
<dbReference type="EMBL" id="PEDP01000165">
    <property type="protein sequence ID" value="POS87236.1"/>
    <property type="molecule type" value="Genomic_DNA"/>
</dbReference>
<dbReference type="InterPro" id="IPR009057">
    <property type="entry name" value="Homeodomain-like_sf"/>
</dbReference>
<dbReference type="PANTHER" id="PTHR12374:SF21">
    <property type="entry name" value="SWIRM DOMAIN-CONTAINING PROTEIN FUN19-RELATED"/>
    <property type="match status" value="1"/>
</dbReference>
<evidence type="ECO:0000313" key="3">
    <source>
        <dbReference type="EMBL" id="POS87236.1"/>
    </source>
</evidence>
<accession>A0A2S4PZ16</accession>
<evidence type="ECO:0000256" key="1">
    <source>
        <dbReference type="SAM" id="MobiDB-lite"/>
    </source>
</evidence>
<dbReference type="Proteomes" id="UP000237438">
    <property type="component" value="Unassembled WGS sequence"/>
</dbReference>
<reference evidence="3 4" key="1">
    <citation type="submission" date="2017-10" db="EMBL/GenBank/DDBJ databases">
        <title>Development of genomic resources for the powdery mildew, Erysiphe pulchra.</title>
        <authorList>
            <person name="Wadl P.A."/>
            <person name="Mack B.M."/>
            <person name="Moore G."/>
            <person name="Beltz S.B."/>
        </authorList>
    </citation>
    <scope>NUCLEOTIDE SEQUENCE [LARGE SCALE GENOMIC DNA]</scope>
    <source>
        <strain evidence="3">Cflorida</strain>
    </source>
</reference>
<dbReference type="GO" id="GO:0003682">
    <property type="term" value="F:chromatin binding"/>
    <property type="evidence" value="ECO:0007669"/>
    <property type="project" value="TreeGrafter"/>
</dbReference>
<protein>
    <recommendedName>
        <fullName evidence="2">SWIRM domain-containing protein</fullName>
    </recommendedName>
</protein>
<evidence type="ECO:0000259" key="2">
    <source>
        <dbReference type="PROSITE" id="PS50934"/>
    </source>
</evidence>
<sequence>MVSLISPSPIYSSPIERKMSSFSKPLEKNSIAIKNIELGEMPLSPPVSPDTNKIILKDDSILVEAPMLAQVGRKILKDTYHASDYTLALEFRSRLKKAFSANPRKWAERELAQLKEDSQLRSWGCYRQKSQATKTASKQKSRTKKAPVCRSMTMDDNKSTSRVNKARARKNTRRGEISEGSKRVVREDKDFYSLPDYCPPLASLPNVANCLKVEWKGAGIGLNSDPLAHLLHPEELQLASNLRLDCATYLTSKRRIFISRREAYKVKKEFRKTDAQQACRIDVNKASKLWQAFDKVGWLDERWVANYA</sequence>
<dbReference type="Gene3D" id="1.10.10.10">
    <property type="entry name" value="Winged helix-like DNA-binding domain superfamily/Winged helix DNA-binding domain"/>
    <property type="match status" value="1"/>
</dbReference>
<dbReference type="SUPFAM" id="SSF46689">
    <property type="entry name" value="Homeodomain-like"/>
    <property type="match status" value="1"/>
</dbReference>
<dbReference type="InterPro" id="IPR036388">
    <property type="entry name" value="WH-like_DNA-bd_sf"/>
</dbReference>